<dbReference type="GeneID" id="28815001"/>
<sequence length="213" mass="25024">MVALAPVSVASIVIGFISFSFTLAIWLHAFWESFVTIGQAPEQLQDALSTLRQALYEEREYLKRKRRRGNDKEEGRSSSKNRPTIYYEGGPTKVINDAVKDLIREFKAYERPFLETEHTGREKELEWSFDATQQYYKSDFVHRVLWLRSKGGVETIAEKLQKIQTRRIAVEVTEMHFQMSDMMGLVRDQEGRLRAIEERLQMSRVGWDELRRN</sequence>
<keyword evidence="2" id="KW-1133">Transmembrane helix</keyword>
<dbReference type="KEGG" id="psco:LY89DRAFT_136013"/>
<evidence type="ECO:0000313" key="4">
    <source>
        <dbReference type="Proteomes" id="UP000070700"/>
    </source>
</evidence>
<protein>
    <submittedName>
        <fullName evidence="3">Uncharacterized protein</fullName>
    </submittedName>
</protein>
<gene>
    <name evidence="3" type="ORF">LY89DRAFT_136013</name>
</gene>
<evidence type="ECO:0000256" key="2">
    <source>
        <dbReference type="SAM" id="Phobius"/>
    </source>
</evidence>
<keyword evidence="4" id="KW-1185">Reference proteome</keyword>
<reference evidence="3 4" key="1">
    <citation type="submission" date="2015-10" db="EMBL/GenBank/DDBJ databases">
        <title>Full genome of DAOMC 229536 Phialocephala scopiformis, a fungal endophyte of spruce producing the potent anti-insectan compound rugulosin.</title>
        <authorList>
            <consortium name="DOE Joint Genome Institute"/>
            <person name="Walker A.K."/>
            <person name="Frasz S.L."/>
            <person name="Seifert K.A."/>
            <person name="Miller J.D."/>
            <person name="Mondo S.J."/>
            <person name="Labutti K."/>
            <person name="Lipzen A."/>
            <person name="Dockter R."/>
            <person name="Kennedy M."/>
            <person name="Grigoriev I.V."/>
            <person name="Spatafora J.W."/>
        </authorList>
    </citation>
    <scope>NUCLEOTIDE SEQUENCE [LARGE SCALE GENOMIC DNA]</scope>
    <source>
        <strain evidence="3 4">CBS 120377</strain>
    </source>
</reference>
<dbReference type="EMBL" id="KQ947420">
    <property type="protein sequence ID" value="KUJ14335.1"/>
    <property type="molecule type" value="Genomic_DNA"/>
</dbReference>
<evidence type="ECO:0000313" key="3">
    <source>
        <dbReference type="EMBL" id="KUJ14335.1"/>
    </source>
</evidence>
<dbReference type="RefSeq" id="XP_018068690.1">
    <property type="nucleotide sequence ID" value="XM_018205275.1"/>
</dbReference>
<keyword evidence="2" id="KW-0472">Membrane</keyword>
<keyword evidence="2" id="KW-0812">Transmembrane</keyword>
<name>A0A194X2A3_MOLSC</name>
<dbReference type="Proteomes" id="UP000070700">
    <property type="component" value="Unassembled WGS sequence"/>
</dbReference>
<feature type="transmembrane region" description="Helical" evidence="2">
    <location>
        <begin position="7"/>
        <end position="31"/>
    </location>
</feature>
<feature type="region of interest" description="Disordered" evidence="1">
    <location>
        <begin position="66"/>
        <end position="87"/>
    </location>
</feature>
<organism evidence="3 4">
    <name type="scientific">Mollisia scopiformis</name>
    <name type="common">Conifer needle endophyte fungus</name>
    <name type="synonym">Phialocephala scopiformis</name>
    <dbReference type="NCBI Taxonomy" id="149040"/>
    <lineage>
        <taxon>Eukaryota</taxon>
        <taxon>Fungi</taxon>
        <taxon>Dikarya</taxon>
        <taxon>Ascomycota</taxon>
        <taxon>Pezizomycotina</taxon>
        <taxon>Leotiomycetes</taxon>
        <taxon>Helotiales</taxon>
        <taxon>Mollisiaceae</taxon>
        <taxon>Mollisia</taxon>
    </lineage>
</organism>
<evidence type="ECO:0000256" key="1">
    <source>
        <dbReference type="SAM" id="MobiDB-lite"/>
    </source>
</evidence>
<dbReference type="InParanoid" id="A0A194X2A3"/>
<accession>A0A194X2A3</accession>
<dbReference type="OrthoDB" id="4148767at2759"/>
<proteinExistence type="predicted"/>
<dbReference type="AlphaFoldDB" id="A0A194X2A3"/>